<keyword evidence="3" id="KW-0560">Oxidoreductase</keyword>
<dbReference type="Gene3D" id="1.20.1090.10">
    <property type="entry name" value="Dehydroquinate synthase-like - alpha domain"/>
    <property type="match status" value="1"/>
</dbReference>
<evidence type="ECO:0000313" key="14">
    <source>
        <dbReference type="Proteomes" id="UP000183700"/>
    </source>
</evidence>
<dbReference type="PANTHER" id="PTHR43616:SF5">
    <property type="entry name" value="GLYCEROL DEHYDROGENASE 1"/>
    <property type="match status" value="1"/>
</dbReference>
<evidence type="ECO:0000256" key="4">
    <source>
        <dbReference type="ARBA" id="ARBA00023027"/>
    </source>
</evidence>
<dbReference type="Gene3D" id="3.40.50.1970">
    <property type="match status" value="1"/>
</dbReference>
<evidence type="ECO:0000256" key="11">
    <source>
        <dbReference type="PIRSR" id="PIRSR000112-3"/>
    </source>
</evidence>
<organism evidence="13 14">
    <name type="scientific">Enterococcus devriesei</name>
    <dbReference type="NCBI Taxonomy" id="319970"/>
    <lineage>
        <taxon>Bacteria</taxon>
        <taxon>Bacillati</taxon>
        <taxon>Bacillota</taxon>
        <taxon>Bacilli</taxon>
        <taxon>Lactobacillales</taxon>
        <taxon>Enterococcaceae</taxon>
        <taxon>Enterococcus</taxon>
    </lineage>
</organism>
<feature type="binding site" evidence="10">
    <location>
        <position position="126"/>
    </location>
    <ligand>
        <name>glycerol</name>
        <dbReference type="ChEBI" id="CHEBI:17754"/>
    </ligand>
</feature>
<comment type="catalytic activity">
    <reaction evidence="8">
        <text>glycerol + NAD(+) = dihydroxyacetone + NADH + H(+)</text>
        <dbReference type="Rhea" id="RHEA:13769"/>
        <dbReference type="ChEBI" id="CHEBI:15378"/>
        <dbReference type="ChEBI" id="CHEBI:16016"/>
        <dbReference type="ChEBI" id="CHEBI:17754"/>
        <dbReference type="ChEBI" id="CHEBI:57540"/>
        <dbReference type="ChEBI" id="CHEBI:57945"/>
        <dbReference type="EC" id="1.1.1.6"/>
    </reaction>
</comment>
<gene>
    <name evidence="13" type="ORF">RV00_GL002062</name>
</gene>
<keyword evidence="14" id="KW-1185">Reference proteome</keyword>
<dbReference type="Pfam" id="PF00465">
    <property type="entry name" value="Fe-ADH"/>
    <property type="match status" value="1"/>
</dbReference>
<protein>
    <recommendedName>
        <fullName evidence="7">Glycerol dehydrogenase</fullName>
        <ecNumber evidence="6">1.1.1.6</ecNumber>
    </recommendedName>
</protein>
<evidence type="ECO:0000256" key="7">
    <source>
        <dbReference type="ARBA" id="ARBA00040132"/>
    </source>
</evidence>
<dbReference type="InterPro" id="IPR001670">
    <property type="entry name" value="ADH_Fe/GldA"/>
</dbReference>
<dbReference type="CDD" id="cd08170">
    <property type="entry name" value="GlyDH"/>
    <property type="match status" value="1"/>
</dbReference>
<dbReference type="GO" id="GO:0046872">
    <property type="term" value="F:metal ion binding"/>
    <property type="evidence" value="ECO:0007669"/>
    <property type="project" value="UniProtKB-KW"/>
</dbReference>
<dbReference type="EMBL" id="JXKM01000004">
    <property type="protein sequence ID" value="OJG35918.1"/>
    <property type="molecule type" value="Genomic_DNA"/>
</dbReference>
<dbReference type="STRING" id="319970.RV00_GL002062"/>
<evidence type="ECO:0000256" key="2">
    <source>
        <dbReference type="ARBA" id="ARBA00022723"/>
    </source>
</evidence>
<dbReference type="PANTHER" id="PTHR43616">
    <property type="entry name" value="GLYCEROL DEHYDROGENASE"/>
    <property type="match status" value="1"/>
</dbReference>
<reference evidence="13 14" key="1">
    <citation type="submission" date="2014-12" db="EMBL/GenBank/DDBJ databases">
        <title>Draft genome sequences of 29 type strains of Enterococci.</title>
        <authorList>
            <person name="Zhong Z."/>
            <person name="Sun Z."/>
            <person name="Liu W."/>
            <person name="Zhang W."/>
            <person name="Zhang H."/>
        </authorList>
    </citation>
    <scope>NUCLEOTIDE SEQUENCE [LARGE SCALE GENOMIC DNA]</scope>
    <source>
        <strain evidence="13 14">DSM 22802</strain>
    </source>
</reference>
<dbReference type="SUPFAM" id="SSF56796">
    <property type="entry name" value="Dehydroquinate synthase-like"/>
    <property type="match status" value="1"/>
</dbReference>
<evidence type="ECO:0000256" key="1">
    <source>
        <dbReference type="ARBA" id="ARBA00007358"/>
    </source>
</evidence>
<feature type="binding site" evidence="11">
    <location>
        <begin position="121"/>
        <end position="124"/>
    </location>
    <ligand>
        <name>NAD(+)</name>
        <dbReference type="ChEBI" id="CHEBI:57540"/>
    </ligand>
</feature>
<keyword evidence="9" id="KW-0862">Zinc</keyword>
<keyword evidence="2 9" id="KW-0479">Metal-binding</keyword>
<dbReference type="NCBIfam" id="NF006941">
    <property type="entry name" value="PRK09423.1"/>
    <property type="match status" value="1"/>
</dbReference>
<dbReference type="GO" id="GO:0005829">
    <property type="term" value="C:cytosol"/>
    <property type="evidence" value="ECO:0007669"/>
    <property type="project" value="TreeGrafter"/>
</dbReference>
<feature type="domain" description="Alcohol dehydrogenase iron-type/glycerol dehydrogenase GldA" evidence="12">
    <location>
        <begin position="13"/>
        <end position="159"/>
    </location>
</feature>
<comment type="similarity">
    <text evidence="1">Belongs to the iron-containing alcohol dehydrogenase family.</text>
</comment>
<feature type="binding site" evidence="11">
    <location>
        <position position="136"/>
    </location>
    <ligand>
        <name>NAD(+)</name>
        <dbReference type="ChEBI" id="CHEBI:57540"/>
    </ligand>
</feature>
<dbReference type="GO" id="GO:0008888">
    <property type="term" value="F:glycerol dehydrogenase (NAD+) activity"/>
    <property type="evidence" value="ECO:0007669"/>
    <property type="project" value="UniProtKB-EC"/>
</dbReference>
<evidence type="ECO:0000256" key="3">
    <source>
        <dbReference type="ARBA" id="ARBA00023002"/>
    </source>
</evidence>
<evidence type="ECO:0000256" key="5">
    <source>
        <dbReference type="ARBA" id="ARBA00037918"/>
    </source>
</evidence>
<comment type="pathway">
    <text evidence="5">Polyol metabolism; glycerol fermentation; glycerone phosphate from glycerol (oxidative route): step 1/2.</text>
</comment>
<feature type="binding site" evidence="11">
    <location>
        <position position="132"/>
    </location>
    <ligand>
        <name>NAD(+)</name>
        <dbReference type="ChEBI" id="CHEBI:57540"/>
    </ligand>
</feature>
<feature type="binding site" evidence="11">
    <location>
        <position position="130"/>
    </location>
    <ligand>
        <name>NAD(+)</name>
        <dbReference type="ChEBI" id="CHEBI:57540"/>
    </ligand>
</feature>
<evidence type="ECO:0000256" key="8">
    <source>
        <dbReference type="ARBA" id="ARBA00049006"/>
    </source>
</evidence>
<feature type="binding site" evidence="9">
    <location>
        <position position="176"/>
    </location>
    <ligand>
        <name>glycerol</name>
        <dbReference type="ChEBI" id="CHEBI:17754"/>
    </ligand>
</feature>
<feature type="binding site" evidence="11">
    <location>
        <begin position="99"/>
        <end position="103"/>
    </location>
    <ligand>
        <name>NAD(+)</name>
        <dbReference type="ChEBI" id="CHEBI:57540"/>
    </ligand>
</feature>
<evidence type="ECO:0000256" key="9">
    <source>
        <dbReference type="PIRSR" id="PIRSR000112-1"/>
    </source>
</evidence>
<evidence type="ECO:0000256" key="10">
    <source>
        <dbReference type="PIRSR" id="PIRSR000112-2"/>
    </source>
</evidence>
<dbReference type="InterPro" id="IPR016205">
    <property type="entry name" value="Glycerol_DH"/>
</dbReference>
<dbReference type="Proteomes" id="UP000183700">
    <property type="component" value="Unassembled WGS sequence"/>
</dbReference>
<evidence type="ECO:0000259" key="12">
    <source>
        <dbReference type="Pfam" id="PF00465"/>
    </source>
</evidence>
<proteinExistence type="inferred from homology"/>
<keyword evidence="4 11" id="KW-0520">NAD</keyword>
<name>A0A1L8SVC1_9ENTE</name>
<accession>A0A1L8SVC1</accession>
<dbReference type="EC" id="1.1.1.6" evidence="6"/>
<evidence type="ECO:0000313" key="13">
    <source>
        <dbReference type="EMBL" id="OJG35918.1"/>
    </source>
</evidence>
<comment type="caution">
    <text evidence="13">The sequence shown here is derived from an EMBL/GenBank/DDBJ whole genome shotgun (WGS) entry which is preliminary data.</text>
</comment>
<dbReference type="PROSITE" id="PS00913">
    <property type="entry name" value="ADH_IRON_1"/>
    <property type="match status" value="1"/>
</dbReference>
<dbReference type="AlphaFoldDB" id="A0A1L8SVC1"/>
<comment type="cofactor">
    <cofactor evidence="9">
        <name>Zn(2+)</name>
        <dbReference type="ChEBI" id="CHEBI:29105"/>
    </cofactor>
    <text evidence="9">Binds 1 zinc ion per subunit.</text>
</comment>
<dbReference type="InterPro" id="IPR018211">
    <property type="entry name" value="ADH_Fe_CS"/>
</dbReference>
<sequence length="371" mass="40310">MEVDKMERIFASPSRYIQGKGMLKEGIKYIKTLGKTALLITDEDVWEIVGKDLFERMKENEMKPIEEIFGGEASEKEIKRISKKAKDEDIEVIVALGGGKAIDTGKAIADDFKLPLAVLPTVASTDAPTSALSVIYSPEGNFEKYRFYDKNPDLVLVDTEVIVNAPAELLADGIADALATLVEARAVAQKNGQTMAGGSQTAAGMAIAVKAEEILFENALKAIEANKAHVVTKAFEEIVEANTLLSGLGFESAGLAAAHAIHNGFTVMDGDIHHLSHGQKVAYGTLTQLMLENADSDELDDYIELYQLLDLPTTLEEMHLAHASYEDLLKIGEQATIEGETIHEMPFEVTAEDVAAAMKAVDAYVTTYFPR</sequence>
<evidence type="ECO:0000256" key="6">
    <source>
        <dbReference type="ARBA" id="ARBA00039147"/>
    </source>
</evidence>
<feature type="binding site" evidence="11">
    <location>
        <position position="42"/>
    </location>
    <ligand>
        <name>NAD(+)</name>
        <dbReference type="ChEBI" id="CHEBI:57540"/>
    </ligand>
</feature>
<feature type="binding site" evidence="9">
    <location>
        <position position="277"/>
    </location>
    <ligand>
        <name>glycerol</name>
        <dbReference type="ChEBI" id="CHEBI:17754"/>
    </ligand>
</feature>
<feature type="binding site" evidence="9">
    <location>
        <position position="259"/>
    </location>
    <ligand>
        <name>glycerol</name>
        <dbReference type="ChEBI" id="CHEBI:17754"/>
    </ligand>
</feature>
<dbReference type="PIRSF" id="PIRSF000112">
    <property type="entry name" value="Glycerol_dehydrogenase"/>
    <property type="match status" value="1"/>
</dbReference>